<name>A0A453E3S4_AEGTS</name>
<reference evidence="2" key="1">
    <citation type="journal article" date="2014" name="Science">
        <title>Ancient hybridizations among the ancestral genomes of bread wheat.</title>
        <authorList>
            <consortium name="International Wheat Genome Sequencing Consortium,"/>
            <person name="Marcussen T."/>
            <person name="Sandve S.R."/>
            <person name="Heier L."/>
            <person name="Spannagl M."/>
            <person name="Pfeifer M."/>
            <person name="Jakobsen K.S."/>
            <person name="Wulff B.B."/>
            <person name="Steuernagel B."/>
            <person name="Mayer K.F."/>
            <person name="Olsen O.A."/>
        </authorList>
    </citation>
    <scope>NUCLEOTIDE SEQUENCE [LARGE SCALE GENOMIC DNA]</scope>
    <source>
        <strain evidence="2">cv. AL8/78</strain>
    </source>
</reference>
<proteinExistence type="predicted"/>
<sequence length="86" mass="10449">MLNFRHDRRATFGIPINRPRPEFRKLQQKFISNKSTEQLILLFYIEQKCYQDSGPQFAAQTKHLRHVDMDRSFFLRFEGCQHTIYL</sequence>
<dbReference type="EnsemblPlants" id="AET3Gv20210300.1">
    <property type="protein sequence ID" value="AET3Gv20210300.1"/>
    <property type="gene ID" value="AET3Gv20210300"/>
</dbReference>
<protein>
    <submittedName>
        <fullName evidence="1">Uncharacterized protein</fullName>
    </submittedName>
</protein>
<reference evidence="1" key="5">
    <citation type="journal article" date="2021" name="G3 (Bethesda)">
        <title>Aegilops tauschii genome assembly Aet v5.0 features greater sequence contiguity and improved annotation.</title>
        <authorList>
            <person name="Wang L."/>
            <person name="Zhu T."/>
            <person name="Rodriguez J.C."/>
            <person name="Deal K.R."/>
            <person name="Dubcovsky J."/>
            <person name="McGuire P.E."/>
            <person name="Lux T."/>
            <person name="Spannagl M."/>
            <person name="Mayer K.F.X."/>
            <person name="Baldrich P."/>
            <person name="Meyers B.C."/>
            <person name="Huo N."/>
            <person name="Gu Y.Q."/>
            <person name="Zhou H."/>
            <person name="Devos K.M."/>
            <person name="Bennetzen J.L."/>
            <person name="Unver T."/>
            <person name="Budak H."/>
            <person name="Gulick P.J."/>
            <person name="Galiba G."/>
            <person name="Kalapos B."/>
            <person name="Nelson D.R."/>
            <person name="Li P."/>
            <person name="You F.M."/>
            <person name="Luo M.C."/>
            <person name="Dvorak J."/>
        </authorList>
    </citation>
    <scope>NUCLEOTIDE SEQUENCE [LARGE SCALE GENOMIC DNA]</scope>
    <source>
        <strain evidence="1">cv. AL8/78</strain>
    </source>
</reference>
<organism evidence="1 2">
    <name type="scientific">Aegilops tauschii subsp. strangulata</name>
    <name type="common">Goatgrass</name>
    <dbReference type="NCBI Taxonomy" id="200361"/>
    <lineage>
        <taxon>Eukaryota</taxon>
        <taxon>Viridiplantae</taxon>
        <taxon>Streptophyta</taxon>
        <taxon>Embryophyta</taxon>
        <taxon>Tracheophyta</taxon>
        <taxon>Spermatophyta</taxon>
        <taxon>Magnoliopsida</taxon>
        <taxon>Liliopsida</taxon>
        <taxon>Poales</taxon>
        <taxon>Poaceae</taxon>
        <taxon>BOP clade</taxon>
        <taxon>Pooideae</taxon>
        <taxon>Triticodae</taxon>
        <taxon>Triticeae</taxon>
        <taxon>Triticinae</taxon>
        <taxon>Aegilops</taxon>
    </lineage>
</organism>
<dbReference type="Gramene" id="AET3Gv20210300.1">
    <property type="protein sequence ID" value="AET3Gv20210300.1"/>
    <property type="gene ID" value="AET3Gv20210300"/>
</dbReference>
<reference evidence="1" key="4">
    <citation type="submission" date="2019-03" db="UniProtKB">
        <authorList>
            <consortium name="EnsemblPlants"/>
        </authorList>
    </citation>
    <scope>IDENTIFICATION</scope>
</reference>
<evidence type="ECO:0000313" key="2">
    <source>
        <dbReference type="Proteomes" id="UP000015105"/>
    </source>
</evidence>
<dbReference type="AlphaFoldDB" id="A0A453E3S4"/>
<keyword evidence="2" id="KW-1185">Reference proteome</keyword>
<dbReference type="Proteomes" id="UP000015105">
    <property type="component" value="Chromosome 3D"/>
</dbReference>
<accession>A0A453E3S4</accession>
<evidence type="ECO:0000313" key="1">
    <source>
        <dbReference type="EnsemblPlants" id="AET3Gv20210300.1"/>
    </source>
</evidence>
<reference evidence="2" key="2">
    <citation type="journal article" date="2017" name="Nat. Plants">
        <title>The Aegilops tauschii genome reveals multiple impacts of transposons.</title>
        <authorList>
            <person name="Zhao G."/>
            <person name="Zou C."/>
            <person name="Li K."/>
            <person name="Wang K."/>
            <person name="Li T."/>
            <person name="Gao L."/>
            <person name="Zhang X."/>
            <person name="Wang H."/>
            <person name="Yang Z."/>
            <person name="Liu X."/>
            <person name="Jiang W."/>
            <person name="Mao L."/>
            <person name="Kong X."/>
            <person name="Jiao Y."/>
            <person name="Jia J."/>
        </authorList>
    </citation>
    <scope>NUCLEOTIDE SEQUENCE [LARGE SCALE GENOMIC DNA]</scope>
    <source>
        <strain evidence="2">cv. AL8/78</strain>
    </source>
</reference>
<reference evidence="1" key="3">
    <citation type="journal article" date="2017" name="Nature">
        <title>Genome sequence of the progenitor of the wheat D genome Aegilops tauschii.</title>
        <authorList>
            <person name="Luo M.C."/>
            <person name="Gu Y.Q."/>
            <person name="Puiu D."/>
            <person name="Wang H."/>
            <person name="Twardziok S.O."/>
            <person name="Deal K.R."/>
            <person name="Huo N."/>
            <person name="Zhu T."/>
            <person name="Wang L."/>
            <person name="Wang Y."/>
            <person name="McGuire P.E."/>
            <person name="Liu S."/>
            <person name="Long H."/>
            <person name="Ramasamy R.K."/>
            <person name="Rodriguez J.C."/>
            <person name="Van S.L."/>
            <person name="Yuan L."/>
            <person name="Wang Z."/>
            <person name="Xia Z."/>
            <person name="Xiao L."/>
            <person name="Anderson O.D."/>
            <person name="Ouyang S."/>
            <person name="Liang Y."/>
            <person name="Zimin A.V."/>
            <person name="Pertea G."/>
            <person name="Qi P."/>
            <person name="Bennetzen J.L."/>
            <person name="Dai X."/>
            <person name="Dawson M.W."/>
            <person name="Muller H.G."/>
            <person name="Kugler K."/>
            <person name="Rivarola-Duarte L."/>
            <person name="Spannagl M."/>
            <person name="Mayer K.F.X."/>
            <person name="Lu F.H."/>
            <person name="Bevan M.W."/>
            <person name="Leroy P."/>
            <person name="Li P."/>
            <person name="You F.M."/>
            <person name="Sun Q."/>
            <person name="Liu Z."/>
            <person name="Lyons E."/>
            <person name="Wicker T."/>
            <person name="Salzberg S.L."/>
            <person name="Devos K.M."/>
            <person name="Dvorak J."/>
        </authorList>
    </citation>
    <scope>NUCLEOTIDE SEQUENCE [LARGE SCALE GENOMIC DNA]</scope>
    <source>
        <strain evidence="1">cv. AL8/78</strain>
    </source>
</reference>